<evidence type="ECO:0000313" key="2">
    <source>
        <dbReference type="EMBL" id="AIQ59699.1"/>
    </source>
</evidence>
<name>A0A089MTB4_PAEBO</name>
<dbReference type="AlphaFoldDB" id="A0A089MTB4"/>
<proteinExistence type="predicted"/>
<dbReference type="KEGG" id="pbd:PBOR_24130"/>
<accession>A0A089MTB4</accession>
<dbReference type="HOGENOM" id="CLU_1609185_0_0_9"/>
<dbReference type="RefSeq" id="WP_042215806.1">
    <property type="nucleotide sequence ID" value="NZ_CP009285.1"/>
</dbReference>
<gene>
    <name evidence="2" type="ORF">PBOR_24130</name>
</gene>
<evidence type="ECO:0000313" key="3">
    <source>
        <dbReference type="Proteomes" id="UP000029518"/>
    </source>
</evidence>
<keyword evidence="1" id="KW-0812">Transmembrane</keyword>
<organism evidence="2 3">
    <name type="scientific">Paenibacillus borealis</name>
    <dbReference type="NCBI Taxonomy" id="160799"/>
    <lineage>
        <taxon>Bacteria</taxon>
        <taxon>Bacillati</taxon>
        <taxon>Bacillota</taxon>
        <taxon>Bacilli</taxon>
        <taxon>Bacillales</taxon>
        <taxon>Paenibacillaceae</taxon>
        <taxon>Paenibacillus</taxon>
    </lineage>
</organism>
<dbReference type="Proteomes" id="UP000029518">
    <property type="component" value="Chromosome"/>
</dbReference>
<reference evidence="2" key="1">
    <citation type="submission" date="2014-08" db="EMBL/GenBank/DDBJ databases">
        <title>Comparative genomics of the Paenibacillus odorifer group.</title>
        <authorList>
            <person name="den Bakker H.C."/>
            <person name="Tsai Y.-C.Y.-C."/>
            <person name="Martin N."/>
            <person name="Korlach J."/>
            <person name="Wiedmann M."/>
        </authorList>
    </citation>
    <scope>NUCLEOTIDE SEQUENCE [LARGE SCALE GENOMIC DNA]</scope>
    <source>
        <strain evidence="2">DSM 13188</strain>
    </source>
</reference>
<protein>
    <submittedName>
        <fullName evidence="2">Uncharacterized protein</fullName>
    </submittedName>
</protein>
<sequence>MNFDFGGFTGGIIGTIGAFGAAWYTLKKQEKSKRPAIYAKTIAESRFLFNLLRGFEWDITLATKRVESIEEDPRLNLLEVKYLVRDHLKVLEEHIPKAIETDLRIASSLMDYVSELDDLNYKYRKDDSVEETNLYKTEHESISTNTRQKLFGIRSEVENKVRRIT</sequence>
<keyword evidence="1" id="KW-1133">Transmembrane helix</keyword>
<keyword evidence="3" id="KW-1185">Reference proteome</keyword>
<evidence type="ECO:0000256" key="1">
    <source>
        <dbReference type="SAM" id="Phobius"/>
    </source>
</evidence>
<feature type="transmembrane region" description="Helical" evidence="1">
    <location>
        <begin position="6"/>
        <end position="26"/>
    </location>
</feature>
<keyword evidence="1" id="KW-0472">Membrane</keyword>
<dbReference type="EMBL" id="CP009285">
    <property type="protein sequence ID" value="AIQ59699.1"/>
    <property type="molecule type" value="Genomic_DNA"/>
</dbReference>